<gene>
    <name evidence="2" type="ORF">A6M21_15650</name>
</gene>
<feature type="domain" description="Putative heavy-metal chelation" evidence="1">
    <location>
        <begin position="137"/>
        <end position="225"/>
    </location>
</feature>
<dbReference type="STRING" id="1838280.A6M21_15650"/>
<dbReference type="AlphaFoldDB" id="A0A1B7LB45"/>
<proteinExistence type="predicted"/>
<dbReference type="OrthoDB" id="3596at2"/>
<evidence type="ECO:0000259" key="1">
    <source>
        <dbReference type="Pfam" id="PF04016"/>
    </source>
</evidence>
<sequence>MTSAPVYEQLRKKLAALAGQHDLLNERVNVQADILTAVQAIGRPERQDFPLLKGKEKMVEADLQGAKGQAFTNRPGFYRGTLAGVLELTLDDNFERAIFVAALNALCRRAGLVENTRHCRNQGPAECGRQVIAFLQGRYGKSRLGMVGLQPALLAACAPVFPLRVVDLDPENIGQKKEGVLIEDGETAAGDMVEWAQVLFVTGSTLVNDTIDYWLNVSKPVVFYGNTIAGAAALLGLQRYCPCST</sequence>
<dbReference type="Proteomes" id="UP000078532">
    <property type="component" value="Unassembled WGS sequence"/>
</dbReference>
<evidence type="ECO:0000313" key="2">
    <source>
        <dbReference type="EMBL" id="OAT79530.1"/>
    </source>
</evidence>
<comment type="caution">
    <text evidence="2">The sequence shown here is derived from an EMBL/GenBank/DDBJ whole genome shotgun (WGS) entry which is preliminary data.</text>
</comment>
<dbReference type="Pfam" id="PF04016">
    <property type="entry name" value="DUF364"/>
    <property type="match status" value="1"/>
</dbReference>
<dbReference type="Gene3D" id="3.40.50.11590">
    <property type="match status" value="1"/>
</dbReference>
<organism evidence="2 3">
    <name type="scientific">Desulfotomaculum copahuensis</name>
    <dbReference type="NCBI Taxonomy" id="1838280"/>
    <lineage>
        <taxon>Bacteria</taxon>
        <taxon>Bacillati</taxon>
        <taxon>Bacillota</taxon>
        <taxon>Clostridia</taxon>
        <taxon>Eubacteriales</taxon>
        <taxon>Desulfotomaculaceae</taxon>
        <taxon>Desulfotomaculum</taxon>
    </lineage>
</organism>
<accession>A0A1B7LB45</accession>
<evidence type="ECO:0000313" key="3">
    <source>
        <dbReference type="Proteomes" id="UP000078532"/>
    </source>
</evidence>
<dbReference type="RefSeq" id="WP_066671236.1">
    <property type="nucleotide sequence ID" value="NZ_LYVF01000193.1"/>
</dbReference>
<protein>
    <recommendedName>
        <fullName evidence="1">Putative heavy-metal chelation domain-containing protein</fullName>
    </recommendedName>
</protein>
<dbReference type="InterPro" id="IPR007161">
    <property type="entry name" value="DUF364"/>
</dbReference>
<dbReference type="EMBL" id="LYVF01000193">
    <property type="protein sequence ID" value="OAT79530.1"/>
    <property type="molecule type" value="Genomic_DNA"/>
</dbReference>
<reference evidence="2 3" key="1">
    <citation type="submission" date="2016-04" db="EMBL/GenBank/DDBJ databases">
        <authorList>
            <person name="Evans L.H."/>
            <person name="Alamgir A."/>
            <person name="Owens N."/>
            <person name="Weber N.D."/>
            <person name="Virtaneva K."/>
            <person name="Barbian K."/>
            <person name="Babar A."/>
            <person name="Rosenke K."/>
        </authorList>
    </citation>
    <scope>NUCLEOTIDE SEQUENCE [LARGE SCALE GENOMIC DNA]</scope>
    <source>
        <strain evidence="2 3">LMa1</strain>
    </source>
</reference>
<name>A0A1B7LB45_9FIRM</name>
<keyword evidence="3" id="KW-1185">Reference proteome</keyword>
<dbReference type="SUPFAM" id="SSF159713">
    <property type="entry name" value="Dhaf3308-like"/>
    <property type="match status" value="1"/>
</dbReference>